<evidence type="ECO:0000256" key="2">
    <source>
        <dbReference type="ARBA" id="ARBA00005665"/>
    </source>
</evidence>
<reference evidence="5 6" key="1">
    <citation type="journal article" date="2015" name="Genome Biol. Evol.">
        <title>Comparative Genomics of a Bacterivorous Green Alga Reveals Evolutionary Causalities and Consequences of Phago-Mixotrophic Mode of Nutrition.</title>
        <authorList>
            <person name="Burns J.A."/>
            <person name="Paasch A."/>
            <person name="Narechania A."/>
            <person name="Kim E."/>
        </authorList>
    </citation>
    <scope>NUCLEOTIDE SEQUENCE [LARGE SCALE GENOMIC DNA]</scope>
    <source>
        <strain evidence="5 6">PLY_AMNH</strain>
    </source>
</reference>
<dbReference type="PANTHER" id="PTHR11937">
    <property type="entry name" value="ACTIN"/>
    <property type="match status" value="1"/>
</dbReference>
<evidence type="ECO:0000256" key="1">
    <source>
        <dbReference type="ARBA" id="ARBA00004496"/>
    </source>
</evidence>
<keyword evidence="3" id="KW-0963">Cytoplasm</keyword>
<dbReference type="InterPro" id="IPR004000">
    <property type="entry name" value="Actin"/>
</dbReference>
<evidence type="ECO:0008006" key="7">
    <source>
        <dbReference type="Google" id="ProtNLM"/>
    </source>
</evidence>
<keyword evidence="6" id="KW-1185">Reference proteome</keyword>
<comment type="subcellular location">
    <subcellularLocation>
        <location evidence="1">Cytoplasm</location>
    </subcellularLocation>
</comment>
<evidence type="ECO:0000313" key="5">
    <source>
        <dbReference type="EMBL" id="KAK3289201.1"/>
    </source>
</evidence>
<accession>A0AAE0LKY1</accession>
<dbReference type="InterPro" id="IPR043129">
    <property type="entry name" value="ATPase_NBD"/>
</dbReference>
<evidence type="ECO:0000256" key="3">
    <source>
        <dbReference type="ARBA" id="ARBA00022490"/>
    </source>
</evidence>
<dbReference type="Pfam" id="PF00022">
    <property type="entry name" value="Actin"/>
    <property type="match status" value="1"/>
</dbReference>
<comment type="similarity">
    <text evidence="2">Belongs to the actin family. ARP6 subfamily.</text>
</comment>
<name>A0AAE0LKY1_9CHLO</name>
<feature type="region of interest" description="Disordered" evidence="4">
    <location>
        <begin position="266"/>
        <end position="286"/>
    </location>
</feature>
<dbReference type="SMART" id="SM00268">
    <property type="entry name" value="ACTIN"/>
    <property type="match status" value="1"/>
</dbReference>
<protein>
    <recommendedName>
        <fullName evidence="7">Actin-related protein</fullName>
    </recommendedName>
</protein>
<sequence>MGKTIVIDNGGCSIKVGLVGQEKPARVVPNCIVKSGADKKGYIGDQVDSIKDISSLTVRRPIEKGYIINWDAQREVWNHVFKNVLKVDTEGCDLVITEPLFTLPSIQGALDEVLFGEYRFRRVRYASAPELVLSYQASRDLSSPQTGILKEAVRAMCGVVLDAGFSFTHAVPIFDGATLDASVRRINLGGKALTNLMKELVSFRAWNMMDEYFIIEDVKEKTCYCAQDIRVELKEAHKPPAVNMIRREYVLPDGVKHLRGYVKDAEETRSTAGKRKRPAAPAGGASDTISLEDQVLPLTNERFMVPEALFQPADIGVNQAGIAEAIVQAVSSANPELHELLYGNVLVCGGCACFPGFLERLYNDLRSLVPDEYELNVRVVEDPVCAAWHGGVLAASKSEMDRCAATRKNYLHEGSRAQTAGVPSALAPDRGR</sequence>
<gene>
    <name evidence="5" type="ORF">CYMTET_3362</name>
</gene>
<dbReference type="AlphaFoldDB" id="A0AAE0LKY1"/>
<comment type="caution">
    <text evidence="5">The sequence shown here is derived from an EMBL/GenBank/DDBJ whole genome shotgun (WGS) entry which is preliminary data.</text>
</comment>
<proteinExistence type="inferred from homology"/>
<organism evidence="5 6">
    <name type="scientific">Cymbomonas tetramitiformis</name>
    <dbReference type="NCBI Taxonomy" id="36881"/>
    <lineage>
        <taxon>Eukaryota</taxon>
        <taxon>Viridiplantae</taxon>
        <taxon>Chlorophyta</taxon>
        <taxon>Pyramimonadophyceae</taxon>
        <taxon>Pyramimonadales</taxon>
        <taxon>Pyramimonadaceae</taxon>
        <taxon>Cymbomonas</taxon>
    </lineage>
</organism>
<dbReference type="SUPFAM" id="SSF53067">
    <property type="entry name" value="Actin-like ATPase domain"/>
    <property type="match status" value="2"/>
</dbReference>
<dbReference type="EMBL" id="LGRX02000205">
    <property type="protein sequence ID" value="KAK3289201.1"/>
    <property type="molecule type" value="Genomic_DNA"/>
</dbReference>
<dbReference type="CDD" id="cd10210">
    <property type="entry name" value="ASKHA_NBD_Arp6"/>
    <property type="match status" value="1"/>
</dbReference>
<dbReference type="Proteomes" id="UP001190700">
    <property type="component" value="Unassembled WGS sequence"/>
</dbReference>
<dbReference type="Gene3D" id="3.30.420.40">
    <property type="match status" value="2"/>
</dbReference>
<dbReference type="FunFam" id="3.90.640.10:FF:000014">
    <property type="entry name" value="Putative actin-related protein 6"/>
    <property type="match status" value="1"/>
</dbReference>
<evidence type="ECO:0000256" key="4">
    <source>
        <dbReference type="SAM" id="MobiDB-lite"/>
    </source>
</evidence>
<dbReference type="Gene3D" id="3.90.640.10">
    <property type="entry name" value="Actin, Chain A, domain 4"/>
    <property type="match status" value="1"/>
</dbReference>
<dbReference type="Gene3D" id="2.30.36.70">
    <property type="entry name" value="Actin, Chain A, domain 2"/>
    <property type="match status" value="1"/>
</dbReference>
<dbReference type="GO" id="GO:0005634">
    <property type="term" value="C:nucleus"/>
    <property type="evidence" value="ECO:0007669"/>
    <property type="project" value="UniProtKB-ARBA"/>
</dbReference>
<dbReference type="GO" id="GO:0005737">
    <property type="term" value="C:cytoplasm"/>
    <property type="evidence" value="ECO:0007669"/>
    <property type="project" value="UniProtKB-SubCell"/>
</dbReference>
<evidence type="ECO:0000313" key="6">
    <source>
        <dbReference type="Proteomes" id="UP001190700"/>
    </source>
</evidence>